<keyword evidence="2" id="KW-1185">Reference proteome</keyword>
<dbReference type="Pfam" id="PF08863">
    <property type="entry name" value="YolD"/>
    <property type="match status" value="1"/>
</dbReference>
<dbReference type="AlphaFoldDB" id="A0A8J2VL91"/>
<organism evidence="1 2">
    <name type="scientific">Marinithermofilum abyssi</name>
    <dbReference type="NCBI Taxonomy" id="1571185"/>
    <lineage>
        <taxon>Bacteria</taxon>
        <taxon>Bacillati</taxon>
        <taxon>Bacillota</taxon>
        <taxon>Bacilli</taxon>
        <taxon>Bacillales</taxon>
        <taxon>Thermoactinomycetaceae</taxon>
        <taxon>Marinithermofilum</taxon>
    </lineage>
</organism>
<accession>A0A8J2VL91</accession>
<reference evidence="1" key="2">
    <citation type="submission" date="2020-09" db="EMBL/GenBank/DDBJ databases">
        <authorList>
            <person name="Sun Q."/>
            <person name="Zhou Y."/>
        </authorList>
    </citation>
    <scope>NUCLEOTIDE SEQUENCE</scope>
    <source>
        <strain evidence="1">CGMCC 1.15179</strain>
    </source>
</reference>
<name>A0A8J2VL91_9BACL</name>
<comment type="caution">
    <text evidence="1">The sequence shown here is derived from an EMBL/GenBank/DDBJ whole genome shotgun (WGS) entry which is preliminary data.</text>
</comment>
<dbReference type="InterPro" id="IPR014962">
    <property type="entry name" value="YolD"/>
</dbReference>
<gene>
    <name evidence="1" type="ORF">GCM10011571_35290</name>
</gene>
<dbReference type="Proteomes" id="UP000625210">
    <property type="component" value="Unassembled WGS sequence"/>
</dbReference>
<reference evidence="1" key="1">
    <citation type="journal article" date="2014" name="Int. J. Syst. Evol. Microbiol.">
        <title>Complete genome sequence of Corynebacterium casei LMG S-19264T (=DSM 44701T), isolated from a smear-ripened cheese.</title>
        <authorList>
            <consortium name="US DOE Joint Genome Institute (JGI-PGF)"/>
            <person name="Walter F."/>
            <person name="Albersmeier A."/>
            <person name="Kalinowski J."/>
            <person name="Ruckert C."/>
        </authorList>
    </citation>
    <scope>NUCLEOTIDE SEQUENCE</scope>
    <source>
        <strain evidence="1">CGMCC 1.15179</strain>
    </source>
</reference>
<evidence type="ECO:0000313" key="2">
    <source>
        <dbReference type="Proteomes" id="UP000625210"/>
    </source>
</evidence>
<evidence type="ECO:0000313" key="1">
    <source>
        <dbReference type="EMBL" id="GGE30029.1"/>
    </source>
</evidence>
<sequence length="107" mass="12463">MNLGRGKVILSEHEEHIWQMERKKEANKTLKLDPNALREIGHLIQRSKVEEQAILVTYLSKYGPKKYIGHVIQIDPVERWLVMQNGEDKIMIPFSLIMKVGEPVEDD</sequence>
<evidence type="ECO:0008006" key="3">
    <source>
        <dbReference type="Google" id="ProtNLM"/>
    </source>
</evidence>
<dbReference type="RefSeq" id="WP_188649177.1">
    <property type="nucleotide sequence ID" value="NZ_BMHQ01000026.1"/>
</dbReference>
<dbReference type="EMBL" id="BMHQ01000026">
    <property type="protein sequence ID" value="GGE30029.1"/>
    <property type="molecule type" value="Genomic_DNA"/>
</dbReference>
<protein>
    <recommendedName>
        <fullName evidence="3">YolD-like protein</fullName>
    </recommendedName>
</protein>
<proteinExistence type="predicted"/>